<dbReference type="EMBL" id="JASCTH010000027">
    <property type="protein sequence ID" value="MDI6103753.1"/>
    <property type="molecule type" value="Genomic_DNA"/>
</dbReference>
<gene>
    <name evidence="2" type="ORF">QLQ12_34580</name>
</gene>
<evidence type="ECO:0000259" key="1">
    <source>
        <dbReference type="PROSITE" id="PS51736"/>
    </source>
</evidence>
<evidence type="ECO:0000313" key="3">
    <source>
        <dbReference type="Proteomes" id="UP001241758"/>
    </source>
</evidence>
<name>A0ABT6WVJ2_9ACTN</name>
<sequence length="119" mass="12955">MFFTILAIFAEFEVDLLRMRTREGMATARAKGKPAALGRLSQRLGVPMGELRGYGRAGADAYRSSAGRGRVLRAACSDRGEWTSFCSTGRWSMTGRSRCSGWLVSHLVAVDHSAAVARL</sequence>
<accession>A0ABT6WVJ2</accession>
<dbReference type="Pfam" id="PF00239">
    <property type="entry name" value="Resolvase"/>
    <property type="match status" value="1"/>
</dbReference>
<dbReference type="Proteomes" id="UP001241758">
    <property type="component" value="Unassembled WGS sequence"/>
</dbReference>
<dbReference type="PROSITE" id="PS51736">
    <property type="entry name" value="RECOMBINASES_3"/>
    <property type="match status" value="1"/>
</dbReference>
<organism evidence="2 3">
    <name type="scientific">Actinoplanes sandaracinus</name>
    <dbReference type="NCBI Taxonomy" id="3045177"/>
    <lineage>
        <taxon>Bacteria</taxon>
        <taxon>Bacillati</taxon>
        <taxon>Actinomycetota</taxon>
        <taxon>Actinomycetes</taxon>
        <taxon>Micromonosporales</taxon>
        <taxon>Micromonosporaceae</taxon>
        <taxon>Actinoplanes</taxon>
    </lineage>
</organism>
<proteinExistence type="predicted"/>
<dbReference type="InterPro" id="IPR006119">
    <property type="entry name" value="Resolv_N"/>
</dbReference>
<dbReference type="SUPFAM" id="SSF53041">
    <property type="entry name" value="Resolvase-like"/>
    <property type="match status" value="1"/>
</dbReference>
<feature type="domain" description="Resolvase/invertase-type recombinase catalytic" evidence="1">
    <location>
        <begin position="1"/>
        <end position="32"/>
    </location>
</feature>
<keyword evidence="3" id="KW-1185">Reference proteome</keyword>
<evidence type="ECO:0000313" key="2">
    <source>
        <dbReference type="EMBL" id="MDI6103753.1"/>
    </source>
</evidence>
<dbReference type="InterPro" id="IPR036162">
    <property type="entry name" value="Resolvase-like_N_sf"/>
</dbReference>
<reference evidence="2 3" key="1">
    <citation type="submission" date="2023-05" db="EMBL/GenBank/DDBJ databases">
        <title>Actinoplanes sp. NEAU-A12 genome sequencing.</title>
        <authorList>
            <person name="Wang Z.-S."/>
        </authorList>
    </citation>
    <scope>NUCLEOTIDE SEQUENCE [LARGE SCALE GENOMIC DNA]</scope>
    <source>
        <strain evidence="2 3">NEAU-A12</strain>
    </source>
</reference>
<comment type="caution">
    <text evidence="2">The sequence shown here is derived from an EMBL/GenBank/DDBJ whole genome shotgun (WGS) entry which is preliminary data.</text>
</comment>
<protein>
    <submittedName>
        <fullName evidence="2">Recombinase family protein</fullName>
    </submittedName>
</protein>